<feature type="region of interest" description="Disordered" evidence="1">
    <location>
        <begin position="995"/>
        <end position="1039"/>
    </location>
</feature>
<evidence type="ECO:0000259" key="2">
    <source>
        <dbReference type="PROSITE" id="PS51742"/>
    </source>
</evidence>
<gene>
    <name evidence="3" type="ORF">PHET_00601</name>
</gene>
<feature type="compositionally biased region" description="Polar residues" evidence="1">
    <location>
        <begin position="1122"/>
        <end position="1135"/>
    </location>
</feature>
<dbReference type="OrthoDB" id="2156856at2759"/>
<reference evidence="3" key="1">
    <citation type="submission" date="2019-05" db="EMBL/GenBank/DDBJ databases">
        <title>Annotation for the trematode Paragonimus heterotremus.</title>
        <authorList>
            <person name="Choi Y.-J."/>
        </authorList>
    </citation>
    <scope>NUCLEOTIDE SEQUENCE</scope>
    <source>
        <strain evidence="3">LC</strain>
    </source>
</reference>
<feature type="region of interest" description="Disordered" evidence="1">
    <location>
        <begin position="664"/>
        <end position="684"/>
    </location>
</feature>
<feature type="region of interest" description="Disordered" evidence="1">
    <location>
        <begin position="490"/>
        <end position="518"/>
    </location>
</feature>
<dbReference type="Gene3D" id="3.30.1330.80">
    <property type="entry name" value="Hypothetical protein, similar to alpha- acetolactate decarboxylase, domain 2"/>
    <property type="match status" value="1"/>
</dbReference>
<proteinExistence type="predicted"/>
<dbReference type="Pfam" id="PF03479">
    <property type="entry name" value="PCC"/>
    <property type="match status" value="1"/>
</dbReference>
<evidence type="ECO:0000313" key="3">
    <source>
        <dbReference type="EMBL" id="KAF5405920.1"/>
    </source>
</evidence>
<dbReference type="Proteomes" id="UP000748531">
    <property type="component" value="Unassembled WGS sequence"/>
</dbReference>
<dbReference type="InterPro" id="IPR040647">
    <property type="entry name" value="SPIN-DOC_Znf-C2H2"/>
</dbReference>
<feature type="compositionally biased region" description="Basic and acidic residues" evidence="1">
    <location>
        <begin position="1022"/>
        <end position="1033"/>
    </location>
</feature>
<feature type="compositionally biased region" description="Polar residues" evidence="1">
    <location>
        <begin position="1005"/>
        <end position="1018"/>
    </location>
</feature>
<protein>
    <recommendedName>
        <fullName evidence="2">PPC domain-containing protein</fullName>
    </recommendedName>
</protein>
<feature type="compositionally biased region" description="Polar residues" evidence="1">
    <location>
        <begin position="490"/>
        <end position="512"/>
    </location>
</feature>
<evidence type="ECO:0000313" key="4">
    <source>
        <dbReference type="Proteomes" id="UP000748531"/>
    </source>
</evidence>
<accession>A0A8J4T6S1</accession>
<dbReference type="PROSITE" id="PS51742">
    <property type="entry name" value="PPC"/>
    <property type="match status" value="1"/>
</dbReference>
<feature type="compositionally biased region" description="Basic and acidic residues" evidence="1">
    <location>
        <begin position="1138"/>
        <end position="1147"/>
    </location>
</feature>
<dbReference type="PANTHER" id="PTHR34988:SF1">
    <property type="entry name" value="DNA-BINDING PROTEIN"/>
    <property type="match status" value="1"/>
</dbReference>
<evidence type="ECO:0000256" key="1">
    <source>
        <dbReference type="SAM" id="MobiDB-lite"/>
    </source>
</evidence>
<feature type="compositionally biased region" description="Low complexity" evidence="1">
    <location>
        <begin position="670"/>
        <end position="680"/>
    </location>
</feature>
<feature type="compositionally biased region" description="Basic and acidic residues" evidence="1">
    <location>
        <begin position="97"/>
        <end position="108"/>
    </location>
</feature>
<comment type="caution">
    <text evidence="3">The sequence shown here is derived from an EMBL/GenBank/DDBJ whole genome shotgun (WGS) entry which is preliminary data.</text>
</comment>
<feature type="region of interest" description="Disordered" evidence="1">
    <location>
        <begin position="1122"/>
        <end position="1171"/>
    </location>
</feature>
<feature type="compositionally biased region" description="Polar residues" evidence="1">
    <location>
        <begin position="1152"/>
        <end position="1164"/>
    </location>
</feature>
<dbReference type="EMBL" id="LUCH01000163">
    <property type="protein sequence ID" value="KAF5405920.1"/>
    <property type="molecule type" value="Genomic_DNA"/>
</dbReference>
<feature type="region of interest" description="Disordered" evidence="1">
    <location>
        <begin position="374"/>
        <end position="416"/>
    </location>
</feature>
<dbReference type="InterPro" id="IPR005175">
    <property type="entry name" value="PPC_dom"/>
</dbReference>
<feature type="region of interest" description="Disordered" evidence="1">
    <location>
        <begin position="814"/>
        <end position="837"/>
    </location>
</feature>
<dbReference type="Pfam" id="PF18658">
    <property type="entry name" value="zf-C2H2_12"/>
    <property type="match status" value="1"/>
</dbReference>
<feature type="compositionally biased region" description="Low complexity" evidence="1">
    <location>
        <begin position="818"/>
        <end position="830"/>
    </location>
</feature>
<sequence>MAMNHDCSNVSPLPVEVKKLQQMNDKLFAQVHPTSDVRRSDNQIDLEPRNCRLKGAITSNISPDSSGKSQHLTGLRLEEDMDGLTHQGDIRSISIKSSERGTPTDRHLNSPTFGNPLDYSTHSRLSDTAARPVTRVSPAMKSGSSCASYIGSFSSSSSPSPSLPDNCSGPFHHHGESLTWKPQQTCGSPLSAIKKLANQPAETIPTPIPVSFSTKTPAKRRGRLKKDISDQLNIETQTSINGDTHELNGKNFGTRKPTDSLKVSLKRHNTSGLSAAGNGRTNVTTAAYKYLTWREKDRRRRFREEWKHLWLVIPHGRYEVMCLVCHKVMTQRKLDTIKRHTVRRHVELLGMPETERQNLFEQLVRQHNALGALDPAQSTNSAPMRGGRKTANELGRLKAVKPSGCGDGGPDRTQMNNLPQAPSVELPLWHSGALDSISALQNLPAKCLTELPQFSPTRPKKDETTSLNQPILEQTMSNLKHPLFTSMASSLMSGKPSSTHRTVSAEYSSQPKKSTKDSVADLTSNAVRTNPPISVTYDNFIRTNHSGEATFQDSPFSYPPTFQPFVRSANKFANLTDKFATHTPRENPVTSTFTHILEQLAGSKTRMFGGELDTSSGLIGANADTRCTQHGQYSLLDTATSKSQVSFQGFRTSSKSSCCRDTIKVGGKRSTTPSSHTPSPKYLKTKGDPSNFLRFVDTNPVSTGMQPAELNSENYIQTKTPGTLQENPTALVMAAAATAQSLLRIPPTWWPPNMVGNYPHPGHPSFNQEFTPVMMATWAAAMAAMSSNAVGCDSLKSFSPKMTPSNNILPSTGGPMKTSSMHTSHSNMTSVFPDHAPGRVSDFTSTIKEPAWHMSQKQTNVNTCDRMLRQSGPTRSPIPSKPEPVKPPDLLAFHNPWEWQWPVGSMLASKTVLNETSNAATGARNTFQTTFQAFKPSTTNSQECTPISDYVPQTTVNSGTFTHRGKCISQVETSESLPEKLNCLVCSWENKQKDCTGHTKRSPTELLQHSCPSSSSDGSVAMKEKPKISHDRLLPPTWPGNSEKCSNNFPLKAPIHDTYTLPSNCDFLNASDIRNSIPFSMPSFRSLPHLPPLTPGPLDASVMMYYGEFLRQHIGVAPPDISTFQDKNSNGNQQPKLADIRKSETAAERQPLISQSMESVTISSDPEKSDEKYFEAEAADRPVNVLSPMWSVNLTNPTTSAYTCVSSELGRSKEIDLNVSKPGYNGFMIHMLRLGPNQNLRECLSHYVVQHCLTGAFIMTCCGSLRRARLRLATLQERDFEGPYEIVSLVGTLASDGQPHLHIALADLEGHVIGGHLLGNACVHTTAEIVLGITGVEPTVQSSEDSVDGSKSVRVCKEIPNADETVESNSVGLKQNVVPDASCVDLPKASGLRLIRKLDERTGFQELTFENLITMKVSTD</sequence>
<dbReference type="SUPFAM" id="SSF117856">
    <property type="entry name" value="AF0104/ALDC/Ptd012-like"/>
    <property type="match status" value="1"/>
</dbReference>
<name>A0A8J4T6S1_9TREM</name>
<feature type="compositionally biased region" description="Polar residues" evidence="1">
    <location>
        <begin position="109"/>
        <end position="123"/>
    </location>
</feature>
<feature type="domain" description="PPC" evidence="2">
    <location>
        <begin position="1224"/>
        <end position="1356"/>
    </location>
</feature>
<feature type="region of interest" description="Disordered" evidence="1">
    <location>
        <begin position="81"/>
        <end position="123"/>
    </location>
</feature>
<organism evidence="3 4">
    <name type="scientific">Paragonimus heterotremus</name>
    <dbReference type="NCBI Taxonomy" id="100268"/>
    <lineage>
        <taxon>Eukaryota</taxon>
        <taxon>Metazoa</taxon>
        <taxon>Spiralia</taxon>
        <taxon>Lophotrochozoa</taxon>
        <taxon>Platyhelminthes</taxon>
        <taxon>Trematoda</taxon>
        <taxon>Digenea</taxon>
        <taxon>Plagiorchiida</taxon>
        <taxon>Troglotremata</taxon>
        <taxon>Troglotrematidae</taxon>
        <taxon>Paragonimus</taxon>
    </lineage>
</organism>
<keyword evidence="4" id="KW-1185">Reference proteome</keyword>
<dbReference type="PANTHER" id="PTHR34988">
    <property type="entry name" value="PROTEIN, PUTATIVE-RELATED"/>
    <property type="match status" value="1"/>
</dbReference>
<dbReference type="CDD" id="cd11378">
    <property type="entry name" value="DUF296"/>
    <property type="match status" value="1"/>
</dbReference>